<sequence>MAVILPTTLFAVRRATVTVDGHGTRSPSGWGAPGRERPGRIVAEPAEDGERDGPGMWVLAVDPAEQPLRARDLIVEPSTGRRWVVATADARDHAVDPAVDWIRVQASLQ</sequence>
<proteinExistence type="predicted"/>
<reference evidence="1 2" key="1">
    <citation type="submission" date="2016-10" db="EMBL/GenBank/DDBJ databases">
        <authorList>
            <person name="de Groot N.N."/>
        </authorList>
    </citation>
    <scope>NUCLEOTIDE SEQUENCE [LARGE SCALE GENOMIC DNA]</scope>
    <source>
        <strain evidence="1 2">CPCC 201354</strain>
    </source>
</reference>
<dbReference type="Proteomes" id="UP000198923">
    <property type="component" value="Unassembled WGS sequence"/>
</dbReference>
<dbReference type="STRING" id="504805.SAMN05421505_12021"/>
<gene>
    <name evidence="1" type="ORF">SAMN05421505_12021</name>
</gene>
<dbReference type="EMBL" id="FNCN01000020">
    <property type="protein sequence ID" value="SDH67123.1"/>
    <property type="molecule type" value="Genomic_DNA"/>
</dbReference>
<organism evidence="1 2">
    <name type="scientific">Sinosporangium album</name>
    <dbReference type="NCBI Taxonomy" id="504805"/>
    <lineage>
        <taxon>Bacteria</taxon>
        <taxon>Bacillati</taxon>
        <taxon>Actinomycetota</taxon>
        <taxon>Actinomycetes</taxon>
        <taxon>Streptosporangiales</taxon>
        <taxon>Streptosporangiaceae</taxon>
        <taxon>Sinosporangium</taxon>
    </lineage>
</organism>
<accession>A0A1G8EB57</accession>
<keyword evidence="2" id="KW-1185">Reference proteome</keyword>
<evidence type="ECO:0000313" key="2">
    <source>
        <dbReference type="Proteomes" id="UP000198923"/>
    </source>
</evidence>
<protein>
    <submittedName>
        <fullName evidence="1">Uncharacterized protein</fullName>
    </submittedName>
</protein>
<name>A0A1G8EB57_9ACTN</name>
<evidence type="ECO:0000313" key="1">
    <source>
        <dbReference type="EMBL" id="SDH67123.1"/>
    </source>
</evidence>
<dbReference type="AlphaFoldDB" id="A0A1G8EB57"/>